<dbReference type="Pfam" id="PF24464">
    <property type="entry name" value="Ig_F54D1_6_2"/>
    <property type="match status" value="2"/>
</dbReference>
<sequence length="194" mass="22627">MMGEMTVDVNAICLDRAQTYILMIEQRQTATCTVLNPSIARCHLPKIYDWGTKTVYFQPQSGGANDEKAFVGYIYFVPPTLDPMRLDIGNIYDWFKNPVPYPVMPLIWYPRNFTNPELATHMESVRISDDQMYSVQLGLYVIGYREYKDDGVEQWYLNDWQRTHELYNYRFGYLKLAPLKPNQNELNPGTLLSG</sequence>
<dbReference type="InterPro" id="IPR057018">
    <property type="entry name" value="F54D1_6-like_Ig-like"/>
</dbReference>
<dbReference type="OrthoDB" id="5798577at2759"/>
<feature type="domain" description="F54D1.6-like second Ig-like" evidence="2">
    <location>
        <begin position="86"/>
        <end position="151"/>
    </location>
</feature>
<protein>
    <submittedName>
        <fullName evidence="3">Uncharacterized protein</fullName>
    </submittedName>
</protein>
<organism evidence="3 4">
    <name type="scientific">Teladorsagia circumcincta</name>
    <name type="common">Brown stomach worm</name>
    <name type="synonym">Ostertagia circumcincta</name>
    <dbReference type="NCBI Taxonomy" id="45464"/>
    <lineage>
        <taxon>Eukaryota</taxon>
        <taxon>Metazoa</taxon>
        <taxon>Ecdysozoa</taxon>
        <taxon>Nematoda</taxon>
        <taxon>Chromadorea</taxon>
        <taxon>Rhabditida</taxon>
        <taxon>Rhabditina</taxon>
        <taxon>Rhabditomorpha</taxon>
        <taxon>Strongyloidea</taxon>
        <taxon>Trichostrongylidae</taxon>
        <taxon>Teladorsagia</taxon>
    </lineage>
</organism>
<feature type="domain" description="F54D1.6-like Ig-like" evidence="1">
    <location>
        <begin position="1"/>
        <end position="83"/>
    </location>
</feature>
<evidence type="ECO:0000259" key="1">
    <source>
        <dbReference type="Pfam" id="PF24462"/>
    </source>
</evidence>
<name>A0A2G9UIN8_TELCI</name>
<dbReference type="InterPro" id="IPR057019">
    <property type="entry name" value="F54D1_6-like_Ig-like_2"/>
</dbReference>
<keyword evidence="4" id="KW-1185">Reference proteome</keyword>
<dbReference type="Proteomes" id="UP000230423">
    <property type="component" value="Unassembled WGS sequence"/>
</dbReference>
<gene>
    <name evidence="3" type="ORF">TELCIR_08054</name>
</gene>
<evidence type="ECO:0000313" key="4">
    <source>
        <dbReference type="Proteomes" id="UP000230423"/>
    </source>
</evidence>
<accession>A0A2G9UIN8</accession>
<dbReference type="AlphaFoldDB" id="A0A2G9UIN8"/>
<dbReference type="Pfam" id="PF24462">
    <property type="entry name" value="Ig_F54D1_6"/>
    <property type="match status" value="1"/>
</dbReference>
<evidence type="ECO:0000313" key="3">
    <source>
        <dbReference type="EMBL" id="PIO70105.1"/>
    </source>
</evidence>
<evidence type="ECO:0000259" key="2">
    <source>
        <dbReference type="Pfam" id="PF24464"/>
    </source>
</evidence>
<feature type="domain" description="F54D1.6-like second Ig-like" evidence="2">
    <location>
        <begin position="152"/>
        <end position="193"/>
    </location>
</feature>
<proteinExistence type="predicted"/>
<reference evidence="3 4" key="1">
    <citation type="submission" date="2015-09" db="EMBL/GenBank/DDBJ databases">
        <title>Draft genome of the parasitic nematode Teladorsagia circumcincta isolate WARC Sus (inbred).</title>
        <authorList>
            <person name="Mitreva M."/>
        </authorList>
    </citation>
    <scope>NUCLEOTIDE SEQUENCE [LARGE SCALE GENOMIC DNA]</scope>
    <source>
        <strain evidence="3 4">S</strain>
    </source>
</reference>
<dbReference type="EMBL" id="KZ346393">
    <property type="protein sequence ID" value="PIO70105.1"/>
    <property type="molecule type" value="Genomic_DNA"/>
</dbReference>